<feature type="region of interest" description="Disordered" evidence="1">
    <location>
        <begin position="188"/>
        <end position="231"/>
    </location>
</feature>
<proteinExistence type="predicted"/>
<comment type="caution">
    <text evidence="2">The sequence shown here is derived from an EMBL/GenBank/DDBJ whole genome shotgun (WGS) entry which is preliminary data.</text>
</comment>
<protein>
    <submittedName>
        <fullName evidence="2">Uncharacterized protein</fullName>
    </submittedName>
</protein>
<gene>
    <name evidence="2" type="ORF">PIB30_083509</name>
</gene>
<keyword evidence="3" id="KW-1185">Reference proteome</keyword>
<organism evidence="2 3">
    <name type="scientific">Stylosanthes scabra</name>
    <dbReference type="NCBI Taxonomy" id="79078"/>
    <lineage>
        <taxon>Eukaryota</taxon>
        <taxon>Viridiplantae</taxon>
        <taxon>Streptophyta</taxon>
        <taxon>Embryophyta</taxon>
        <taxon>Tracheophyta</taxon>
        <taxon>Spermatophyta</taxon>
        <taxon>Magnoliopsida</taxon>
        <taxon>eudicotyledons</taxon>
        <taxon>Gunneridae</taxon>
        <taxon>Pentapetalae</taxon>
        <taxon>rosids</taxon>
        <taxon>fabids</taxon>
        <taxon>Fabales</taxon>
        <taxon>Fabaceae</taxon>
        <taxon>Papilionoideae</taxon>
        <taxon>50 kb inversion clade</taxon>
        <taxon>dalbergioids sensu lato</taxon>
        <taxon>Dalbergieae</taxon>
        <taxon>Pterocarpus clade</taxon>
        <taxon>Stylosanthes</taxon>
    </lineage>
</organism>
<accession>A0ABU6VSG1</accession>
<evidence type="ECO:0000256" key="1">
    <source>
        <dbReference type="SAM" id="MobiDB-lite"/>
    </source>
</evidence>
<dbReference type="Proteomes" id="UP001341840">
    <property type="component" value="Unassembled WGS sequence"/>
</dbReference>
<sequence length="231" mass="25816">MQVHSSFQAEGNVMFGKTQNRESCQVECYSDSGSDGYYSCEDSLVACQIDCAEFQHQRYFDELFKALMQERGPAISSPQVVPTTHAVDVDPQGGVICEKEILARKKDAILRKKVDPKNPTPLPYHISAKKHRKTKITDPRFIELLKKVEVTLPLFEVIQQVPKYTRFLKEICTHKNIINELDAAKENQSISDEGACSDPLNAGMGNDYNTDGGQRSESAIGCATGKRSRLQ</sequence>
<evidence type="ECO:0000313" key="3">
    <source>
        <dbReference type="Proteomes" id="UP001341840"/>
    </source>
</evidence>
<name>A0ABU6VSG1_9FABA</name>
<dbReference type="EMBL" id="JASCZI010152357">
    <property type="protein sequence ID" value="MED6175979.1"/>
    <property type="molecule type" value="Genomic_DNA"/>
</dbReference>
<evidence type="ECO:0000313" key="2">
    <source>
        <dbReference type="EMBL" id="MED6175979.1"/>
    </source>
</evidence>
<reference evidence="2 3" key="1">
    <citation type="journal article" date="2023" name="Plants (Basel)">
        <title>Bridging the Gap: Combining Genomics and Transcriptomics Approaches to Understand Stylosanthes scabra, an Orphan Legume from the Brazilian Caatinga.</title>
        <authorList>
            <person name="Ferreira-Neto J.R.C."/>
            <person name="da Silva M.D."/>
            <person name="Binneck E."/>
            <person name="de Melo N.F."/>
            <person name="da Silva R.H."/>
            <person name="de Melo A.L.T.M."/>
            <person name="Pandolfi V."/>
            <person name="Bustamante F.O."/>
            <person name="Brasileiro-Vidal A.C."/>
            <person name="Benko-Iseppon A.M."/>
        </authorList>
    </citation>
    <scope>NUCLEOTIDE SEQUENCE [LARGE SCALE GENOMIC DNA]</scope>
    <source>
        <tissue evidence="2">Leaves</tissue>
    </source>
</reference>
<feature type="compositionally biased region" description="Polar residues" evidence="1">
    <location>
        <begin position="207"/>
        <end position="217"/>
    </location>
</feature>